<reference evidence="2" key="1">
    <citation type="journal article" date="2020" name="Nat. Commun.">
        <title>Large-scale genome sequencing of mycorrhizal fungi provides insights into the early evolution of symbiotic traits.</title>
        <authorList>
            <person name="Miyauchi S."/>
            <person name="Kiss E."/>
            <person name="Kuo A."/>
            <person name="Drula E."/>
            <person name="Kohler A."/>
            <person name="Sanchez-Garcia M."/>
            <person name="Morin E."/>
            <person name="Andreopoulos B."/>
            <person name="Barry K.W."/>
            <person name="Bonito G."/>
            <person name="Buee M."/>
            <person name="Carver A."/>
            <person name="Chen C."/>
            <person name="Cichocki N."/>
            <person name="Clum A."/>
            <person name="Culley D."/>
            <person name="Crous P.W."/>
            <person name="Fauchery L."/>
            <person name="Girlanda M."/>
            <person name="Hayes R.D."/>
            <person name="Keri Z."/>
            <person name="LaButti K."/>
            <person name="Lipzen A."/>
            <person name="Lombard V."/>
            <person name="Magnuson J."/>
            <person name="Maillard F."/>
            <person name="Murat C."/>
            <person name="Nolan M."/>
            <person name="Ohm R.A."/>
            <person name="Pangilinan J."/>
            <person name="Pereira M.F."/>
            <person name="Perotto S."/>
            <person name="Peter M."/>
            <person name="Pfister S."/>
            <person name="Riley R."/>
            <person name="Sitrit Y."/>
            <person name="Stielow J.B."/>
            <person name="Szollosi G."/>
            <person name="Zifcakova L."/>
            <person name="Stursova M."/>
            <person name="Spatafora J.W."/>
            <person name="Tedersoo L."/>
            <person name="Vaario L.M."/>
            <person name="Yamada A."/>
            <person name="Yan M."/>
            <person name="Wang P."/>
            <person name="Xu J."/>
            <person name="Bruns T."/>
            <person name="Baldrian P."/>
            <person name="Vilgalys R."/>
            <person name="Dunand C."/>
            <person name="Henrissat B."/>
            <person name="Grigoriev I.V."/>
            <person name="Hibbett D."/>
            <person name="Nagy L.G."/>
            <person name="Martin F.M."/>
        </authorList>
    </citation>
    <scope>NUCLEOTIDE SEQUENCE</scope>
    <source>
        <strain evidence="2">UP504</strain>
    </source>
</reference>
<dbReference type="EMBL" id="MU129476">
    <property type="protein sequence ID" value="KAF9503023.1"/>
    <property type="molecule type" value="Genomic_DNA"/>
</dbReference>
<sequence length="158" mass="17931">MDAEGLDLLSTESSEGFYIAEDVCQKEADTYHGMPPKEENTEEETEGETKGKHRSDLRSANAKERRELVNSERGPRESQCVKANPEGSITYHGMPPKEENTEEETEGETKGKHRSDLWSANAKERRELHLYPTFIWLRKWSGVPKAMSSPEPQRSPAP</sequence>
<evidence type="ECO:0000256" key="1">
    <source>
        <dbReference type="SAM" id="MobiDB-lite"/>
    </source>
</evidence>
<evidence type="ECO:0000313" key="2">
    <source>
        <dbReference type="EMBL" id="KAF9503023.1"/>
    </source>
</evidence>
<organism evidence="2 3">
    <name type="scientific">Hydnum rufescens UP504</name>
    <dbReference type="NCBI Taxonomy" id="1448309"/>
    <lineage>
        <taxon>Eukaryota</taxon>
        <taxon>Fungi</taxon>
        <taxon>Dikarya</taxon>
        <taxon>Basidiomycota</taxon>
        <taxon>Agaricomycotina</taxon>
        <taxon>Agaricomycetes</taxon>
        <taxon>Cantharellales</taxon>
        <taxon>Hydnaceae</taxon>
        <taxon>Hydnum</taxon>
    </lineage>
</organism>
<name>A0A9P6AC48_9AGAM</name>
<accession>A0A9P6AC48</accession>
<dbReference type="AlphaFoldDB" id="A0A9P6AC48"/>
<feature type="region of interest" description="Disordered" evidence="1">
    <location>
        <begin position="1"/>
        <end position="118"/>
    </location>
</feature>
<proteinExistence type="predicted"/>
<comment type="caution">
    <text evidence="2">The sequence shown here is derived from an EMBL/GenBank/DDBJ whole genome shotgun (WGS) entry which is preliminary data.</text>
</comment>
<feature type="non-terminal residue" evidence="2">
    <location>
        <position position="158"/>
    </location>
</feature>
<dbReference type="Proteomes" id="UP000886523">
    <property type="component" value="Unassembled WGS sequence"/>
</dbReference>
<feature type="compositionally biased region" description="Basic and acidic residues" evidence="1">
    <location>
        <begin position="23"/>
        <end position="39"/>
    </location>
</feature>
<gene>
    <name evidence="2" type="ORF">BS47DRAFT_1369847</name>
</gene>
<keyword evidence="3" id="KW-1185">Reference proteome</keyword>
<protein>
    <submittedName>
        <fullName evidence="2">Uncharacterized protein</fullName>
    </submittedName>
</protein>
<evidence type="ECO:0000313" key="3">
    <source>
        <dbReference type="Proteomes" id="UP000886523"/>
    </source>
</evidence>
<feature type="compositionally biased region" description="Basic and acidic residues" evidence="1">
    <location>
        <begin position="107"/>
        <end position="118"/>
    </location>
</feature>
<feature type="compositionally biased region" description="Basic and acidic residues" evidence="1">
    <location>
        <begin position="47"/>
        <end position="76"/>
    </location>
</feature>